<dbReference type="InterPro" id="IPR039670">
    <property type="entry name" value="NPC2-like"/>
</dbReference>
<organism evidence="8">
    <name type="scientific">Auxenochlorella protothecoides</name>
    <name type="common">Green microalga</name>
    <name type="synonym">Chlorella protothecoides</name>
    <dbReference type="NCBI Taxonomy" id="3075"/>
    <lineage>
        <taxon>Eukaryota</taxon>
        <taxon>Viridiplantae</taxon>
        <taxon>Chlorophyta</taxon>
        <taxon>core chlorophytes</taxon>
        <taxon>Trebouxiophyceae</taxon>
        <taxon>Chlorellales</taxon>
        <taxon>Chlorellaceae</taxon>
        <taxon>Auxenochlorella</taxon>
    </lineage>
</organism>
<dbReference type="GO" id="GO:0032934">
    <property type="term" value="F:sterol binding"/>
    <property type="evidence" value="ECO:0007669"/>
    <property type="project" value="InterPro"/>
</dbReference>
<dbReference type="AlphaFoldDB" id="A0A1D2A1J6"/>
<reference evidence="8" key="1">
    <citation type="submission" date="2015-08" db="EMBL/GenBank/DDBJ databases">
        <authorList>
            <person name="Babu N.S."/>
            <person name="Beckwith C.J."/>
            <person name="Beseler K.G."/>
            <person name="Brison A."/>
            <person name="Carone J.V."/>
            <person name="Caskin T.P."/>
            <person name="Diamond M."/>
            <person name="Durham M.E."/>
            <person name="Foxe J.M."/>
            <person name="Go M."/>
            <person name="Henderson B.A."/>
            <person name="Jones I.B."/>
            <person name="McGettigan J.A."/>
            <person name="Micheletti S.J."/>
            <person name="Nasrallah M.E."/>
            <person name="Ortiz D."/>
            <person name="Piller C.R."/>
            <person name="Privatt S.R."/>
            <person name="Schneider S.L."/>
            <person name="Sharp S."/>
            <person name="Smith T.C."/>
            <person name="Stanton J.D."/>
            <person name="Ullery H.E."/>
            <person name="Wilson R.J."/>
            <person name="Serrano M.G."/>
            <person name="Buck G."/>
            <person name="Lee V."/>
            <person name="Wang Y."/>
            <person name="Carvalho R."/>
            <person name="Voegtly L."/>
            <person name="Shi R."/>
            <person name="Duckworth R."/>
            <person name="Johnson A."/>
            <person name="Loviza R."/>
            <person name="Walstead R."/>
            <person name="Shah Z."/>
            <person name="Kiflezghi M."/>
            <person name="Wade K."/>
            <person name="Ball S.L."/>
            <person name="Bradley K.W."/>
            <person name="Asai D.J."/>
            <person name="Bowman C.A."/>
            <person name="Russell D.A."/>
            <person name="Pope W.H."/>
            <person name="Jacobs-Sera D."/>
            <person name="Hendrix R.W."/>
            <person name="Hatfull G.F."/>
        </authorList>
    </citation>
    <scope>NUCLEOTIDE SEQUENCE</scope>
</reference>
<dbReference type="Gene3D" id="2.60.40.770">
    <property type="match status" value="1"/>
</dbReference>
<evidence type="ECO:0000256" key="3">
    <source>
        <dbReference type="ARBA" id="ARBA00011245"/>
    </source>
</evidence>
<name>A0A1D2A1J6_AUXPR</name>
<comment type="function">
    <text evidence="1">Catalyzes the intermembrane transfer of phosphatidylglycerol and phosphatidylinositol.</text>
</comment>
<dbReference type="InterPro" id="IPR014756">
    <property type="entry name" value="Ig_E-set"/>
</dbReference>
<comment type="subunit">
    <text evidence="3">Monomer.</text>
</comment>
<sequence>MSIPSSSLLKRNTLTPYPHQRRTVLVLCLTALLAFTTPMTKAQEQRWRNCSDAPTPLTVVEALVEPSPVQAGKEAAFMIEYESGMEVSAGILDVTVKYLGIHVYHKSGDLCSAVQCPLPAGSGSFVLKEKMPAIAPPGHYSMLVSVREPETDRQLLCVEMDFSLSSWAGALSKPFSWLMGPQLGAQRADNHAAGAFVVDH</sequence>
<protein>
    <recommendedName>
        <fullName evidence="7">MD-2-related lipid-recognition domain-containing protein</fullName>
    </recommendedName>
</protein>
<keyword evidence="4" id="KW-0813">Transport</keyword>
<dbReference type="PANTHER" id="PTHR11306:SF0">
    <property type="entry name" value="PHOSPHATIDYLGLYCEROL_PHOSPHATIDYLINOSITOL TRANSFER PROTEIN"/>
    <property type="match status" value="1"/>
</dbReference>
<keyword evidence="5" id="KW-0732">Signal</keyword>
<evidence type="ECO:0000256" key="5">
    <source>
        <dbReference type="ARBA" id="ARBA00022729"/>
    </source>
</evidence>
<comment type="similarity">
    <text evidence="2">Belongs to the NPC2 family.</text>
</comment>
<proteinExistence type="inferred from homology"/>
<accession>A0A1D2A1J6</accession>
<dbReference type="PANTHER" id="PTHR11306">
    <property type="entry name" value="NIEMANN PICK TYPE C2 PROTEIN NPC2-RELATED"/>
    <property type="match status" value="1"/>
</dbReference>
<dbReference type="InterPro" id="IPR003172">
    <property type="entry name" value="ML_dom"/>
</dbReference>
<evidence type="ECO:0000256" key="4">
    <source>
        <dbReference type="ARBA" id="ARBA00022448"/>
    </source>
</evidence>
<dbReference type="SMART" id="SM00737">
    <property type="entry name" value="ML"/>
    <property type="match status" value="1"/>
</dbReference>
<evidence type="ECO:0000256" key="2">
    <source>
        <dbReference type="ARBA" id="ARBA00006370"/>
    </source>
</evidence>
<dbReference type="GO" id="GO:0015918">
    <property type="term" value="P:sterol transport"/>
    <property type="evidence" value="ECO:0007669"/>
    <property type="project" value="InterPro"/>
</dbReference>
<evidence type="ECO:0000259" key="7">
    <source>
        <dbReference type="SMART" id="SM00737"/>
    </source>
</evidence>
<dbReference type="SUPFAM" id="SSF81296">
    <property type="entry name" value="E set domains"/>
    <property type="match status" value="1"/>
</dbReference>
<dbReference type="EMBL" id="GDKF01005578">
    <property type="protein sequence ID" value="JAT73044.1"/>
    <property type="molecule type" value="Transcribed_RNA"/>
</dbReference>
<feature type="domain" description="MD-2-related lipid-recognition" evidence="7">
    <location>
        <begin position="47"/>
        <end position="162"/>
    </location>
</feature>
<evidence type="ECO:0000313" key="8">
    <source>
        <dbReference type="EMBL" id="JAT73044.1"/>
    </source>
</evidence>
<gene>
    <name evidence="8" type="ORF">g.6578</name>
</gene>
<evidence type="ECO:0000256" key="6">
    <source>
        <dbReference type="ARBA" id="ARBA00023055"/>
    </source>
</evidence>
<dbReference type="Pfam" id="PF02221">
    <property type="entry name" value="E1_DerP2_DerF2"/>
    <property type="match status" value="1"/>
</dbReference>
<evidence type="ECO:0000256" key="1">
    <source>
        <dbReference type="ARBA" id="ARBA00002053"/>
    </source>
</evidence>
<keyword evidence="6" id="KW-0445">Lipid transport</keyword>